<evidence type="ECO:0000256" key="5">
    <source>
        <dbReference type="ARBA" id="ARBA00022833"/>
    </source>
</evidence>
<feature type="domain" description="C2H2-type" evidence="9">
    <location>
        <begin position="86"/>
        <end position="114"/>
    </location>
</feature>
<evidence type="ECO:0000256" key="7">
    <source>
        <dbReference type="ARBA" id="ARBA00037948"/>
    </source>
</evidence>
<evidence type="ECO:0000313" key="10">
    <source>
        <dbReference type="EMBL" id="CAL8093136.1"/>
    </source>
</evidence>
<proteinExistence type="inferred from homology"/>
<sequence>MKVTCPTCNKQFLKKHYPEHLRTHTGEKPFQCETCGKSFSNKCNLSAHISRSHLFKTFICSQCDRVFTLQSSLSRHKAKASVKLPFHCNFCCSSFTKNSFLKAHQAKIHPLETCTVNRKATPIKVNSSLVMSKRGQIDADDRETTEDIDSDDDREFIPATQLPPIQRFLKQPFTTKAHSNSTNRKRKHETTLNVSKHIEGNVSTERNAIFVVDDQFGNKTVALANRSLSPIMDFNQDVDDMIPTVNNQTIDVTSASCSSITLALPSNEIGLKDLEYNDTSMIRPLMKSCISQPENISNLPEAVVNQTDIGEPLANNPVPISIKMNQPIPVDQDRNLILTQTENASRKGVSENLQPATHDQQLDTFLDIFVLKIWRYSCSTSAISNLKLQISKDDEPVIEPIFCFLKGESILKDVASLLSFLQKSPQRFTGMCFIGLLIIDFAFKATSNEIIQLYEEKQQLPLDFQTIIEKVAILRVQRSIRWDASSEVSLDSIPGCLQDQINLDFISLLTNSNVELDYSSSTLSTQEKECISNVTTCLQSLLFSDLDATNIYLMDDSFTYKDRIQAWTILLTEYMNGITDDHHMTAFELLLRYNLKLRIGTRVYIQVKHSDALIPLHLHQEIAERFGASALNPAAVYPASPQDVKVLIDMFYSKFDVNLFKGKITFGLFQLARGLQLEKLWNFLFRENDIGLFFTEQNKKDLLHIMIMLRRNEELDRFSNSFHTWFPVHELPSCLNGLSPECVVYFLQRKPSHLMELDVYKMLIQWSYNKCGKICRDEMAISFDQEAYNNFVLVRKVLSLVKLRQHFVQISRQRFIKLHDIKTANTIILNPGSINASELGCCWFTTEDDLRRVVAATSI</sequence>
<organism evidence="10 11">
    <name type="scientific">Orchesella dallaii</name>
    <dbReference type="NCBI Taxonomy" id="48710"/>
    <lineage>
        <taxon>Eukaryota</taxon>
        <taxon>Metazoa</taxon>
        <taxon>Ecdysozoa</taxon>
        <taxon>Arthropoda</taxon>
        <taxon>Hexapoda</taxon>
        <taxon>Collembola</taxon>
        <taxon>Entomobryomorpha</taxon>
        <taxon>Entomobryoidea</taxon>
        <taxon>Orchesellidae</taxon>
        <taxon>Orchesellinae</taxon>
        <taxon>Orchesella</taxon>
    </lineage>
</organism>
<accession>A0ABP1QEM4</accession>
<name>A0ABP1QEM4_9HEXA</name>
<evidence type="ECO:0000259" key="9">
    <source>
        <dbReference type="PROSITE" id="PS50157"/>
    </source>
</evidence>
<dbReference type="Pfam" id="PF00096">
    <property type="entry name" value="zf-C2H2"/>
    <property type="match status" value="2"/>
</dbReference>
<comment type="similarity">
    <text evidence="7">Belongs to the snail C2H2-type zinc-finger protein family.</text>
</comment>
<evidence type="ECO:0000313" key="11">
    <source>
        <dbReference type="Proteomes" id="UP001642540"/>
    </source>
</evidence>
<dbReference type="PROSITE" id="PS00028">
    <property type="entry name" value="ZINC_FINGER_C2H2_1"/>
    <property type="match status" value="2"/>
</dbReference>
<evidence type="ECO:0000256" key="4">
    <source>
        <dbReference type="ARBA" id="ARBA00022771"/>
    </source>
</evidence>
<evidence type="ECO:0000256" key="3">
    <source>
        <dbReference type="ARBA" id="ARBA00022737"/>
    </source>
</evidence>
<feature type="domain" description="C2H2-type" evidence="9">
    <location>
        <begin position="30"/>
        <end position="53"/>
    </location>
</feature>
<dbReference type="InterPro" id="IPR036236">
    <property type="entry name" value="Znf_C2H2_sf"/>
</dbReference>
<dbReference type="PROSITE" id="PS50157">
    <property type="entry name" value="ZINC_FINGER_C2H2_2"/>
    <property type="match status" value="4"/>
</dbReference>
<dbReference type="SUPFAM" id="SSF57667">
    <property type="entry name" value="beta-beta-alpha zinc fingers"/>
    <property type="match status" value="2"/>
</dbReference>
<dbReference type="InterPro" id="IPR050527">
    <property type="entry name" value="Snail/Krueppel_Znf"/>
</dbReference>
<evidence type="ECO:0000256" key="1">
    <source>
        <dbReference type="ARBA" id="ARBA00004123"/>
    </source>
</evidence>
<keyword evidence="5" id="KW-0862">Zinc</keyword>
<dbReference type="EMBL" id="CAXLJM020000026">
    <property type="protein sequence ID" value="CAL8093136.1"/>
    <property type="molecule type" value="Genomic_DNA"/>
</dbReference>
<evidence type="ECO:0000256" key="2">
    <source>
        <dbReference type="ARBA" id="ARBA00022723"/>
    </source>
</evidence>
<keyword evidence="4 8" id="KW-0863">Zinc-finger</keyword>
<reference evidence="10 11" key="1">
    <citation type="submission" date="2024-08" db="EMBL/GenBank/DDBJ databases">
        <authorList>
            <person name="Cucini C."/>
            <person name="Frati F."/>
        </authorList>
    </citation>
    <scope>NUCLEOTIDE SEQUENCE [LARGE SCALE GENOMIC DNA]</scope>
</reference>
<protein>
    <recommendedName>
        <fullName evidence="9">C2H2-type domain-containing protein</fullName>
    </recommendedName>
</protein>
<feature type="domain" description="C2H2-type" evidence="9">
    <location>
        <begin position="58"/>
        <end position="85"/>
    </location>
</feature>
<keyword evidence="3" id="KW-0677">Repeat</keyword>
<feature type="domain" description="C2H2-type" evidence="9">
    <location>
        <begin position="3"/>
        <end position="29"/>
    </location>
</feature>
<dbReference type="Proteomes" id="UP001642540">
    <property type="component" value="Unassembled WGS sequence"/>
</dbReference>
<dbReference type="Gene3D" id="3.30.160.60">
    <property type="entry name" value="Classic Zinc Finger"/>
    <property type="match status" value="3"/>
</dbReference>
<keyword evidence="11" id="KW-1185">Reference proteome</keyword>
<keyword evidence="6" id="KW-0539">Nucleus</keyword>
<comment type="caution">
    <text evidence="10">The sequence shown here is derived from an EMBL/GenBank/DDBJ whole genome shotgun (WGS) entry which is preliminary data.</text>
</comment>
<keyword evidence="2" id="KW-0479">Metal-binding</keyword>
<dbReference type="PANTHER" id="PTHR24388:SF54">
    <property type="entry name" value="PROTEIN ESCARGOT"/>
    <property type="match status" value="1"/>
</dbReference>
<dbReference type="SMART" id="SM00355">
    <property type="entry name" value="ZnF_C2H2"/>
    <property type="match status" value="4"/>
</dbReference>
<evidence type="ECO:0000256" key="6">
    <source>
        <dbReference type="ARBA" id="ARBA00023242"/>
    </source>
</evidence>
<comment type="subcellular location">
    <subcellularLocation>
        <location evidence="1">Nucleus</location>
    </subcellularLocation>
</comment>
<dbReference type="PANTHER" id="PTHR24388">
    <property type="entry name" value="ZINC FINGER PROTEIN"/>
    <property type="match status" value="1"/>
</dbReference>
<evidence type="ECO:0000256" key="8">
    <source>
        <dbReference type="PROSITE-ProRule" id="PRU00042"/>
    </source>
</evidence>
<gene>
    <name evidence="10" type="ORF">ODALV1_LOCUS8420</name>
</gene>
<dbReference type="InterPro" id="IPR013087">
    <property type="entry name" value="Znf_C2H2_type"/>
</dbReference>